<organism evidence="5 6">
    <name type="scientific">Hymenobacter oligotrophus</name>
    <dbReference type="NCBI Taxonomy" id="2319843"/>
    <lineage>
        <taxon>Bacteria</taxon>
        <taxon>Pseudomonadati</taxon>
        <taxon>Bacteroidota</taxon>
        <taxon>Cytophagia</taxon>
        <taxon>Cytophagales</taxon>
        <taxon>Hymenobacteraceae</taxon>
        <taxon>Hymenobacter</taxon>
    </lineage>
</organism>
<evidence type="ECO:0000256" key="2">
    <source>
        <dbReference type="ARBA" id="ARBA00022670"/>
    </source>
</evidence>
<dbReference type="SUPFAM" id="SSF52317">
    <property type="entry name" value="Class I glutamine amidotransferase-like"/>
    <property type="match status" value="1"/>
</dbReference>
<protein>
    <submittedName>
        <fullName evidence="5">Cyanophycinase</fullName>
    </submittedName>
</protein>
<evidence type="ECO:0000313" key="6">
    <source>
        <dbReference type="Proteomes" id="UP000262802"/>
    </source>
</evidence>
<accession>A0A3B7RD62</accession>
<evidence type="ECO:0000256" key="4">
    <source>
        <dbReference type="ARBA" id="ARBA00022825"/>
    </source>
</evidence>
<dbReference type="InterPro" id="IPR029062">
    <property type="entry name" value="Class_I_gatase-like"/>
</dbReference>
<dbReference type="AlphaFoldDB" id="A0A3B7RD62"/>
<comment type="similarity">
    <text evidence="1">Belongs to the peptidase S51 family.</text>
</comment>
<proteinExistence type="inferred from homology"/>
<keyword evidence="6" id="KW-1185">Reference proteome</keyword>
<keyword evidence="2" id="KW-0645">Protease</keyword>
<dbReference type="GO" id="GO:0006508">
    <property type="term" value="P:proteolysis"/>
    <property type="evidence" value="ECO:0007669"/>
    <property type="project" value="UniProtKB-KW"/>
</dbReference>
<evidence type="ECO:0000256" key="1">
    <source>
        <dbReference type="ARBA" id="ARBA00006534"/>
    </source>
</evidence>
<dbReference type="KEGG" id="hyh:D3Y59_08340"/>
<dbReference type="OrthoDB" id="9799980at2"/>
<keyword evidence="3" id="KW-0378">Hydrolase</keyword>
<dbReference type="InterPro" id="IPR005320">
    <property type="entry name" value="Peptidase_S51"/>
</dbReference>
<dbReference type="Gene3D" id="3.40.50.880">
    <property type="match status" value="1"/>
</dbReference>
<dbReference type="PANTHER" id="PTHR36175:SF1">
    <property type="entry name" value="CYANOPHYCINASE"/>
    <property type="match status" value="1"/>
</dbReference>
<keyword evidence="4" id="KW-0720">Serine protease</keyword>
<dbReference type="Proteomes" id="UP000262802">
    <property type="component" value="Chromosome"/>
</dbReference>
<dbReference type="PANTHER" id="PTHR36175">
    <property type="entry name" value="CYANOPHYCINASE"/>
    <property type="match status" value="1"/>
</dbReference>
<dbReference type="Pfam" id="PF03575">
    <property type="entry name" value="Peptidase_S51"/>
    <property type="match status" value="1"/>
</dbReference>
<name>A0A3B7RD62_9BACT</name>
<reference evidence="5 6" key="1">
    <citation type="submission" date="2018-09" db="EMBL/GenBank/DDBJ databases">
        <title>Hymenobacter medium sp. nov., isolated from R2A medium.</title>
        <authorList>
            <person name="Yingchao G."/>
        </authorList>
    </citation>
    <scope>NUCLEOTIDE SEQUENCE [LARGE SCALE GENOMIC DNA]</scope>
    <source>
        <strain evidence="6">sh-6</strain>
    </source>
</reference>
<sequence>MLVLLAACGQPAETIAPRPTAALVQDATGTLGLVGDAADVTTTTSGGTVLMGGGTDVDAAMRWMVSKSGGGDFLVLRATGTNAYNSYIYGLGGVNSVETLLINSRTLANDPEVEAKIRGAEAVFIAGGDQANYVNFWKDTRVESALNYLRNTKQVPIGGTSAGCAIQGSYYFSAISGTITSSEALANPYNSKLTLGRNDFLSNPYLSNTITDTHFNNPDRRGRLITFMARMSTDNGVLPQGIGVDEQTAVCIEPNGTGKVFGSGYAFFCRQNGSGYTPERCLSGSPLDWYRARQAVRVYKVPGNSTGSNTFNLSTWSSGSGGSWQYYYADRGAFGLSY</sequence>
<evidence type="ECO:0000256" key="3">
    <source>
        <dbReference type="ARBA" id="ARBA00022801"/>
    </source>
</evidence>
<gene>
    <name evidence="5" type="ORF">D3Y59_08340</name>
</gene>
<dbReference type="GO" id="GO:0008236">
    <property type="term" value="F:serine-type peptidase activity"/>
    <property type="evidence" value="ECO:0007669"/>
    <property type="project" value="UniProtKB-KW"/>
</dbReference>
<dbReference type="CDD" id="cd03145">
    <property type="entry name" value="GAT1_cyanophycinase"/>
    <property type="match status" value="1"/>
</dbReference>
<dbReference type="EMBL" id="CP032317">
    <property type="protein sequence ID" value="AYA38861.1"/>
    <property type="molecule type" value="Genomic_DNA"/>
</dbReference>
<evidence type="ECO:0000313" key="5">
    <source>
        <dbReference type="EMBL" id="AYA38861.1"/>
    </source>
</evidence>